<dbReference type="AlphaFoldDB" id="A0A6M2EDQ3"/>
<reference evidence="1" key="1">
    <citation type="submission" date="2020-03" db="EMBL/GenBank/DDBJ databases">
        <authorList>
            <person name="Zhang R."/>
        </authorList>
    </citation>
    <scope>NUCLEOTIDE SEQUENCE</scope>
</reference>
<protein>
    <submittedName>
        <fullName evidence="1">Uncharacterized protein</fullName>
    </submittedName>
</protein>
<dbReference type="EMBL" id="GILB01001416">
    <property type="protein sequence ID" value="NUU81749.1"/>
    <property type="molecule type" value="Transcribed_RNA"/>
</dbReference>
<dbReference type="SUPFAM" id="SSF82185">
    <property type="entry name" value="Histone H3 K4-specific methyltransferase SET7/9 N-terminal domain"/>
    <property type="match status" value="1"/>
</dbReference>
<accession>A0A6M2EDQ3</accession>
<sequence>MKEEGRDLLIAPFYLPYRRPYLAIPDNHYDISNPKAVIEELDRIEEFLTWVSYIFEDGSLYEGSVWDGLAHGKGVYVAEQGLVRSVLCLSEKPPLHFYISTRYSFLVAKHDDNRCQGNSGEKHGKKL</sequence>
<name>A0A6M2EDQ3_9ROSI</name>
<evidence type="ECO:0000313" key="1">
    <source>
        <dbReference type="EMBL" id="NUU81749.1"/>
    </source>
</evidence>
<organism evidence="1">
    <name type="scientific">Populus davidiana</name>
    <dbReference type="NCBI Taxonomy" id="266767"/>
    <lineage>
        <taxon>Eukaryota</taxon>
        <taxon>Viridiplantae</taxon>
        <taxon>Streptophyta</taxon>
        <taxon>Embryophyta</taxon>
        <taxon>Tracheophyta</taxon>
        <taxon>Spermatophyta</taxon>
        <taxon>Magnoliopsida</taxon>
        <taxon>eudicotyledons</taxon>
        <taxon>Gunneridae</taxon>
        <taxon>Pentapetalae</taxon>
        <taxon>rosids</taxon>
        <taxon>fabids</taxon>
        <taxon>Malpighiales</taxon>
        <taxon>Salicaceae</taxon>
        <taxon>Saliceae</taxon>
        <taxon>Populus</taxon>
    </lineage>
</organism>
<proteinExistence type="predicted"/>